<reference evidence="2" key="1">
    <citation type="submission" date="2014-04" db="EMBL/GenBank/DDBJ databases">
        <title>Whole-Genome optical mapping and complete genome sequence of Sphingobacterium deserti sp. nov., a new spaces isolated from desert in the west of China.</title>
        <authorList>
            <person name="Teng C."/>
            <person name="Zhou Z."/>
            <person name="Li X."/>
            <person name="Chen M."/>
            <person name="Lin M."/>
            <person name="Wang L."/>
            <person name="Su S."/>
            <person name="Zhang C."/>
            <person name="Zhang W."/>
        </authorList>
    </citation>
    <scope>NUCLEOTIDE SEQUENCE [LARGE SCALE GENOMIC DNA]</scope>
    <source>
        <strain evidence="2">ACCC05744</strain>
    </source>
</reference>
<dbReference type="Pfam" id="PF14337">
    <property type="entry name" value="Abi_alpha"/>
    <property type="match status" value="1"/>
</dbReference>
<protein>
    <recommendedName>
        <fullName evidence="3">DUF4393 domain-containing protein</fullName>
    </recommendedName>
</protein>
<proteinExistence type="predicted"/>
<gene>
    <name evidence="1" type="ORF">DI53_1659</name>
</gene>
<dbReference type="Proteomes" id="UP000031802">
    <property type="component" value="Unassembled WGS sequence"/>
</dbReference>
<evidence type="ECO:0000313" key="1">
    <source>
        <dbReference type="EMBL" id="KGE14630.1"/>
    </source>
</evidence>
<reference evidence="1 2" key="2">
    <citation type="journal article" date="2015" name="PLoS ONE">
        <title>Whole-Genome Optical Mapping and Finished Genome Sequence of Sphingobacterium deserti sp. nov., a New Species Isolated from the Western Desert of China.</title>
        <authorList>
            <person name="Teng C."/>
            <person name="Zhou Z."/>
            <person name="Molnar I."/>
            <person name="Li X."/>
            <person name="Tang R."/>
            <person name="Chen M."/>
            <person name="Wang L."/>
            <person name="Su S."/>
            <person name="Zhang W."/>
            <person name="Lin M."/>
        </authorList>
    </citation>
    <scope>NUCLEOTIDE SEQUENCE [LARGE SCALE GENOMIC DNA]</scope>
    <source>
        <strain evidence="2">ACCC05744</strain>
    </source>
</reference>
<dbReference type="RefSeq" id="WP_037497508.1">
    <property type="nucleotide sequence ID" value="NZ_JJMU01000024.1"/>
</dbReference>
<keyword evidence="2" id="KW-1185">Reference proteome</keyword>
<sequence>MSDEILKDISEFVGASVVSKELLKKSENLLTSLFGPSFKEFGGLLSDNVKLRRFKNQVKIFTEAEEFLKNNNIEAKSVNLKVLAPLIEFSSLEEDESLQKKWSNLTVNILRGDSSIMLQQNSITVLNKISTEDAALIDMIYDELPVKKNKRFQKQRGYSNVQKPEDYPSSTFTFSVKEIQKRYGHTIDDIDLCIANLISVGLLKWDTDVEVTAQKSSDDPDDTDIDVDINVYNDSELIITRFGEKFVELCREVE</sequence>
<organism evidence="1 2">
    <name type="scientific">Sphingobacterium deserti</name>
    <dbReference type="NCBI Taxonomy" id="1229276"/>
    <lineage>
        <taxon>Bacteria</taxon>
        <taxon>Pseudomonadati</taxon>
        <taxon>Bacteroidota</taxon>
        <taxon>Sphingobacteriia</taxon>
        <taxon>Sphingobacteriales</taxon>
        <taxon>Sphingobacteriaceae</taxon>
        <taxon>Sphingobacterium</taxon>
    </lineage>
</organism>
<name>A0A0B8T9D4_9SPHI</name>
<comment type="caution">
    <text evidence="1">The sequence shown here is derived from an EMBL/GenBank/DDBJ whole genome shotgun (WGS) entry which is preliminary data.</text>
</comment>
<dbReference type="AlphaFoldDB" id="A0A0B8T9D4"/>
<dbReference type="STRING" id="1229276.DI53_1659"/>
<accession>A0A0B8T9D4</accession>
<evidence type="ECO:0000313" key="2">
    <source>
        <dbReference type="Proteomes" id="UP000031802"/>
    </source>
</evidence>
<dbReference type="eggNOG" id="ENOG503386Y">
    <property type="taxonomic scope" value="Bacteria"/>
</dbReference>
<dbReference type="InterPro" id="IPR025506">
    <property type="entry name" value="Abi_alpha"/>
</dbReference>
<evidence type="ECO:0008006" key="3">
    <source>
        <dbReference type="Google" id="ProtNLM"/>
    </source>
</evidence>
<dbReference type="EMBL" id="JJMU01000024">
    <property type="protein sequence ID" value="KGE14630.1"/>
    <property type="molecule type" value="Genomic_DNA"/>
</dbReference>
<dbReference type="OrthoDB" id="7063390at2"/>
<dbReference type="PATRIC" id="fig|1229276.3.peg.1711"/>